<dbReference type="InterPro" id="IPR036188">
    <property type="entry name" value="FAD/NAD-bd_sf"/>
</dbReference>
<keyword evidence="5" id="KW-0503">Monooxygenase</keyword>
<dbReference type="STRING" id="3088.A0A383WJS4"/>
<feature type="compositionally biased region" description="Low complexity" evidence="6">
    <location>
        <begin position="374"/>
        <end position="389"/>
    </location>
</feature>
<dbReference type="GO" id="GO:0004499">
    <property type="term" value="F:N,N-dimethylaniline monooxygenase activity"/>
    <property type="evidence" value="ECO:0007669"/>
    <property type="project" value="InterPro"/>
</dbReference>
<comment type="cofactor">
    <cofactor evidence="5">
        <name>FAD</name>
        <dbReference type="ChEBI" id="CHEBI:57692"/>
    </cofactor>
</comment>
<dbReference type="GO" id="GO:0050661">
    <property type="term" value="F:NADP binding"/>
    <property type="evidence" value="ECO:0007669"/>
    <property type="project" value="InterPro"/>
</dbReference>
<feature type="region of interest" description="Disordered" evidence="6">
    <location>
        <begin position="1873"/>
        <end position="1933"/>
    </location>
</feature>
<feature type="region of interest" description="Disordered" evidence="6">
    <location>
        <begin position="343"/>
        <end position="465"/>
    </location>
</feature>
<organism evidence="8 9">
    <name type="scientific">Tetradesmus obliquus</name>
    <name type="common">Green alga</name>
    <name type="synonym">Acutodesmus obliquus</name>
    <dbReference type="NCBI Taxonomy" id="3088"/>
    <lineage>
        <taxon>Eukaryota</taxon>
        <taxon>Viridiplantae</taxon>
        <taxon>Chlorophyta</taxon>
        <taxon>core chlorophytes</taxon>
        <taxon>Chlorophyceae</taxon>
        <taxon>CS clade</taxon>
        <taxon>Sphaeropleales</taxon>
        <taxon>Scenedesmaceae</taxon>
        <taxon>Tetradesmus</taxon>
    </lineage>
</organism>
<dbReference type="SUPFAM" id="SSF51905">
    <property type="entry name" value="FAD/NAD(P)-binding domain"/>
    <property type="match status" value="2"/>
</dbReference>
<accession>A0A383WJS4</accession>
<dbReference type="InterPro" id="IPR020946">
    <property type="entry name" value="Flavin_mOase-like"/>
</dbReference>
<dbReference type="Pfam" id="PF00743">
    <property type="entry name" value="FMO-like"/>
    <property type="match status" value="2"/>
</dbReference>
<protein>
    <recommendedName>
        <fullName evidence="5">Flavin-containing monooxygenase</fullName>
        <ecNumber evidence="5">1.-.-.-</ecNumber>
    </recommendedName>
</protein>
<keyword evidence="9" id="KW-1185">Reference proteome</keyword>
<feature type="compositionally biased region" description="Polar residues" evidence="6">
    <location>
        <begin position="1921"/>
        <end position="1933"/>
    </location>
</feature>
<evidence type="ECO:0000313" key="8">
    <source>
        <dbReference type="EMBL" id="SZX77374.1"/>
    </source>
</evidence>
<comment type="similarity">
    <text evidence="1 5">Belongs to the FMO family.</text>
</comment>
<dbReference type="EMBL" id="FNXT01000887">
    <property type="protein sequence ID" value="SZX68900.1"/>
    <property type="molecule type" value="Genomic_DNA"/>
</dbReference>
<feature type="compositionally biased region" description="Low complexity" evidence="6">
    <location>
        <begin position="1742"/>
        <end position="1768"/>
    </location>
</feature>
<evidence type="ECO:0000256" key="2">
    <source>
        <dbReference type="ARBA" id="ARBA00022630"/>
    </source>
</evidence>
<feature type="compositionally biased region" description="Low complexity" evidence="6">
    <location>
        <begin position="396"/>
        <end position="419"/>
    </location>
</feature>
<keyword evidence="3 5" id="KW-0274">FAD</keyword>
<dbReference type="EC" id="1.-.-.-" evidence="5"/>
<feature type="region of interest" description="Disordered" evidence="6">
    <location>
        <begin position="1742"/>
        <end position="1795"/>
    </location>
</feature>
<keyword evidence="4 5" id="KW-0560">Oxidoreductase</keyword>
<evidence type="ECO:0000256" key="6">
    <source>
        <dbReference type="SAM" id="MobiDB-lite"/>
    </source>
</evidence>
<evidence type="ECO:0000313" key="7">
    <source>
        <dbReference type="EMBL" id="SZX68900.1"/>
    </source>
</evidence>
<reference evidence="8 9" key="1">
    <citation type="submission" date="2016-10" db="EMBL/GenBank/DDBJ databases">
        <authorList>
            <person name="Cai Z."/>
        </authorList>
    </citation>
    <scope>NUCLEOTIDE SEQUENCE [LARGE SCALE GENOMIC DNA]</scope>
</reference>
<evidence type="ECO:0000256" key="1">
    <source>
        <dbReference type="ARBA" id="ARBA00009183"/>
    </source>
</evidence>
<dbReference type="Gene3D" id="3.50.50.60">
    <property type="entry name" value="FAD/NAD(P)-binding domain"/>
    <property type="match status" value="2"/>
</dbReference>
<feature type="compositionally biased region" description="Basic and acidic residues" evidence="6">
    <location>
        <begin position="345"/>
        <end position="354"/>
    </location>
</feature>
<dbReference type="GO" id="GO:0050660">
    <property type="term" value="F:flavin adenine dinucleotide binding"/>
    <property type="evidence" value="ECO:0007669"/>
    <property type="project" value="InterPro"/>
</dbReference>
<dbReference type="InterPro" id="IPR050346">
    <property type="entry name" value="FMO-like"/>
</dbReference>
<evidence type="ECO:0000256" key="5">
    <source>
        <dbReference type="RuleBase" id="RU361177"/>
    </source>
</evidence>
<feature type="region of interest" description="Disordered" evidence="6">
    <location>
        <begin position="1292"/>
        <end position="1320"/>
    </location>
</feature>
<evidence type="ECO:0000256" key="4">
    <source>
        <dbReference type="ARBA" id="ARBA00023002"/>
    </source>
</evidence>
<name>A0A383WJS4_TETOB</name>
<feature type="region of interest" description="Disordered" evidence="6">
    <location>
        <begin position="1232"/>
        <end position="1254"/>
    </location>
</feature>
<sequence>MQAQTVVIVGAGISGLQVARALLKRGQHPLVIEQGEAVGGIWTNKAYPRLGVHVPHAYYEFAEFPWPAELLQDAAAGSHPSTRAVQAYVQAYAEHFGLLQHIRFRCQLLRLQPAAQGGWAVIYLDKASGLFQVVTADFVVMATGMHVVPNVPVYKGMQHFRGLQLHSNDLTDPSLLAGKRVVVVGGGRSALDYAAMVTASQVAASVTWLYRQAHWPIPQQLAPGLPAPRLLFSRLPALLLPPYYTATASQRGMSKISAPLRKSCWSYLQRSIQQQCGLQGPLLPRLPLQQDLLFYGQVADAEWSSIVQQQQQQGGVGRGIVGASGSTAALSDAQPLLLRQLQGRTVEEGSRREGGVQAGTDGSMPQQRHAAARSSGSSGSTSKGLLRGFLSRRRSASPGSSAGSAAAHTTSSAAPSATACVHQDQQDGSSSSNSNSSGHDFSRESSGSCNTGSSSNRNGGGSSSSGCTVVPLFGEVERLGKDCLLLRSGGAVAAEVLLYCTGYTRSYEFLGTALRARLGLQKDGLPLFRHILPPALPGLAFVGSEAASFNVPLTAGLQAEWLAGVLAGAVGLPAPADMQDDVRRMTAWSRRVFPPHRHRGSAVQLYSLQYHEQLLRDMQLRPPRHGWLLQPLAAADYRFVFTLPLGNGSNSGGSRRGVNHTTSSRRMSRGESCEIAAAEADAAAAAAEGLHAGGLAAQDSSSSLMDSAEDNAEGGPQAGAASVAAAAAQAQQAQASFTAVQLASAAAVVDAVSAGSVLSARRQQQQQQWALSSCASMSEAGNNTAHGVSPAVALARLGSACSTSTPAQPAWCEERSSSVAAQELQCSMCGSPAAALSAFAAVCEEQQQQPRSLWVVVQPDLDPAAAGAEQADAAANDTAAAAAVVERSDSLGTSVCALTSGAVWCSAGMNVLASGGSPAAAAAAADAGSPGVADAVQVKPEMVAAADLGSDVAGQVSSTTFGSSSRSMQRSSGSGGGSTASDGGAAQTLLLQPRAARLHHHRAKMHRASSVPCSESDTAAAIGSMFALPLQQQLKPVAVEYGAAAASAAAAWIMAGPPTPTALASFAGLQMDESSIQSLAAYDAGSFIKAGADGRGRTSSAAVSTTTTGTSRCRARAAKSRAVQLRRARSSSCSCSGLAPAVPSVAASDLRKQHLSLQQAAAAGRFRQSSVSSRGATGSSVAAAAASPATAGNATEGLGAVGVVTEQQQQQQQQAADGSSCCSGVVADDASVPAAGLQRRQQQQQQQRRQQQQMQSKQSQAVLLWLESLPACSDEETAAIDDPDFFELQQMQQQGRVQQISSDGSHSCSQSRSRSSASKGASICPSQLLLPFTADALGGGGPAVRPRHSTSSNRRLAAAQLLQQQQQQRSCHSCTPGHLQAALAELQQQQQRRSGSGSVCEVMPCNASEAAVAEALATPPAAAAPGSACASPVAAATAASVGSPAGCMSVASGSACRPFSKLRKSSTASPSAVASCINRLQQLQLQQQQQQVGCQDEGLAGAAVDPFAAPATAANTGFHSTCTLPCLPEAAAAPAADSAMLTTAAAAPAAAATAADAPVKRGLRSLVRQLSVPVLGKLHLAGSASGSVCSTRTRSASLQVPRAAGAAAPAAAAAACAASASGSGSGADASCQQQPAAAAAAAAPGPAFGHYEFYSQHQHLHAHTRRHMRAHAQQQHPLASLKHMLQQMQQDAEAYYQQQQHAALIADLAQRQQAAIAGIGGAAAAAAPAAAAAAAPAAAAAVTSRPGPGSAPAATHTAAWSSSGGSSSQRRKPLAHLQLQQQTQTDQRHSVRGVTAAAAQHAAAAAACNTSCSSSGKQQLQHQALPRVSEPRYTAAAFVHPHPQRLTAALLAEAAAAAEVSRAGADCFATDSSIGQQLQQRRAGSNRSRRSSGQRAAAAAAPVVRAAESQDTFTGHDRGIHQQQLRSKLAPRSSSHALTAYGLQQQQAEWSNALGSPSTTLHGPAVHPHAAIVGLGAGMGAQATAGAEAAGWADARTRDWLQQQQLLQGQQQQQQQQQQRQQQQLLQGQQRLQHQQQQLFRQQQMLQQQLQQQQLQFLGQMQGEAPAAAQPVAAATHPTAAAAAASGGGSSSNGLILDRLGSKEAAMRQLQLLQRSPASAKQLLQSLRAWQASPEAAAAAKVAARCSNSSS</sequence>
<feature type="compositionally biased region" description="Low complexity" evidence="6">
    <location>
        <begin position="1893"/>
        <end position="1907"/>
    </location>
</feature>
<feature type="compositionally biased region" description="Low complexity" evidence="6">
    <location>
        <begin position="444"/>
        <end position="457"/>
    </location>
</feature>
<feature type="region of interest" description="Disordered" evidence="6">
    <location>
        <begin position="650"/>
        <end position="672"/>
    </location>
</feature>
<keyword evidence="2 5" id="KW-0285">Flavoprotein</keyword>
<dbReference type="EMBL" id="FNXT01001282">
    <property type="protein sequence ID" value="SZX77374.1"/>
    <property type="molecule type" value="Genomic_DNA"/>
</dbReference>
<feature type="region of interest" description="Disordered" evidence="6">
    <location>
        <begin position="956"/>
        <end position="984"/>
    </location>
</feature>
<dbReference type="PANTHER" id="PTHR23023">
    <property type="entry name" value="DIMETHYLANILINE MONOOXYGENASE"/>
    <property type="match status" value="1"/>
</dbReference>
<feature type="compositionally biased region" description="Low complexity" evidence="6">
    <location>
        <begin position="1238"/>
        <end position="1254"/>
    </location>
</feature>
<feature type="compositionally biased region" description="Low complexity" evidence="6">
    <location>
        <begin position="957"/>
        <end position="972"/>
    </location>
</feature>
<dbReference type="Proteomes" id="UP000256970">
    <property type="component" value="Unassembled WGS sequence"/>
</dbReference>
<evidence type="ECO:0000313" key="9">
    <source>
        <dbReference type="Proteomes" id="UP000256970"/>
    </source>
</evidence>
<gene>
    <name evidence="8" type="ORF">BQ4739_LOCUS17729</name>
    <name evidence="7" type="ORF">BQ4739_LOCUS9214</name>
</gene>
<proteinExistence type="inferred from homology"/>
<evidence type="ECO:0000256" key="3">
    <source>
        <dbReference type="ARBA" id="ARBA00022827"/>
    </source>
</evidence>